<name>A0A4S2N2S9_9PEZI</name>
<gene>
    <name evidence="2" type="ORF">EX30DRAFT_338114</name>
</gene>
<dbReference type="InParanoid" id="A0A4S2N2S9"/>
<keyword evidence="2" id="KW-0489">Methyltransferase</keyword>
<dbReference type="STRING" id="341454.A0A4S2N2S9"/>
<sequence>MADPKSRPAFPKAQPTTEPKSPLEASPEPPLETSPETSLEPLEVDDTACFFDYDNGSSQASSTQSLSSSIKDHVYENGRKYHRKSTDEDNKYLLPSDETEFDRLDMTHHMSLVILDGELHKAPIKGDPHNVLDCGTGTGIWALDFGSIHPGSHVIGVDLAPNQPSWTYPNVVFQTDDLEKAWTYKKNHFDFIHSRMVASAIKDWSKYTKQMFDHAAPGAYVEISEHSMAHIYCDDGSVPEDSVFYAYGNNLSDALLTLGVDVRQFSGSFFKRHLEEAGFVDVQVFTYKVPWGSWPKGKKFKYLGAVCAEILKTGFEAYGLMAMTRLLNMPAEEAREICTGCYNTIIEGKQRGYGFQWHVIGRKPEAAAE</sequence>
<feature type="region of interest" description="Disordered" evidence="1">
    <location>
        <begin position="1"/>
        <end position="45"/>
    </location>
</feature>
<organism evidence="2 3">
    <name type="scientific">Ascodesmis nigricans</name>
    <dbReference type="NCBI Taxonomy" id="341454"/>
    <lineage>
        <taxon>Eukaryota</taxon>
        <taxon>Fungi</taxon>
        <taxon>Dikarya</taxon>
        <taxon>Ascomycota</taxon>
        <taxon>Pezizomycotina</taxon>
        <taxon>Pezizomycetes</taxon>
        <taxon>Pezizales</taxon>
        <taxon>Ascodesmidaceae</taxon>
        <taxon>Ascodesmis</taxon>
    </lineage>
</organism>
<reference evidence="2 3" key="1">
    <citation type="submission" date="2019-04" db="EMBL/GenBank/DDBJ databases">
        <title>Comparative genomics and transcriptomics to analyze fruiting body development in filamentous ascomycetes.</title>
        <authorList>
            <consortium name="DOE Joint Genome Institute"/>
            <person name="Lutkenhaus R."/>
            <person name="Traeger S."/>
            <person name="Breuer J."/>
            <person name="Kuo A."/>
            <person name="Lipzen A."/>
            <person name="Pangilinan J."/>
            <person name="Dilworth D."/>
            <person name="Sandor L."/>
            <person name="Poggeler S."/>
            <person name="Barry K."/>
            <person name="Grigoriev I.V."/>
            <person name="Nowrousian M."/>
        </authorList>
    </citation>
    <scope>NUCLEOTIDE SEQUENCE [LARGE SCALE GENOMIC DNA]</scope>
    <source>
        <strain evidence="2 3">CBS 389.68</strain>
    </source>
</reference>
<dbReference type="Proteomes" id="UP000298138">
    <property type="component" value="Unassembled WGS sequence"/>
</dbReference>
<dbReference type="AlphaFoldDB" id="A0A4S2N2S9"/>
<dbReference type="SUPFAM" id="SSF53335">
    <property type="entry name" value="S-adenosyl-L-methionine-dependent methyltransferases"/>
    <property type="match status" value="1"/>
</dbReference>
<dbReference type="GO" id="GO:0008168">
    <property type="term" value="F:methyltransferase activity"/>
    <property type="evidence" value="ECO:0007669"/>
    <property type="project" value="UniProtKB-KW"/>
</dbReference>
<dbReference type="PANTHER" id="PTHR43591:SF10">
    <property type="entry name" value="ABC TRANSMEMBRANE TYPE-1 DOMAIN-CONTAINING PROTEIN-RELATED"/>
    <property type="match status" value="1"/>
</dbReference>
<evidence type="ECO:0000313" key="3">
    <source>
        <dbReference type="Proteomes" id="UP000298138"/>
    </source>
</evidence>
<accession>A0A4S2N2S9</accession>
<dbReference type="OrthoDB" id="8300214at2759"/>
<proteinExistence type="predicted"/>
<keyword evidence="2" id="KW-0808">Transferase</keyword>
<protein>
    <submittedName>
        <fullName evidence="2">S-adenosyl-L-methionine-dependent methyltransferase</fullName>
    </submittedName>
</protein>
<dbReference type="Pfam" id="PF13489">
    <property type="entry name" value="Methyltransf_23"/>
    <property type="match status" value="1"/>
</dbReference>
<dbReference type="CDD" id="cd02440">
    <property type="entry name" value="AdoMet_MTases"/>
    <property type="match status" value="1"/>
</dbReference>
<evidence type="ECO:0000256" key="1">
    <source>
        <dbReference type="SAM" id="MobiDB-lite"/>
    </source>
</evidence>
<dbReference type="InterPro" id="IPR029063">
    <property type="entry name" value="SAM-dependent_MTases_sf"/>
</dbReference>
<dbReference type="GO" id="GO:0032259">
    <property type="term" value="P:methylation"/>
    <property type="evidence" value="ECO:0007669"/>
    <property type="project" value="UniProtKB-KW"/>
</dbReference>
<dbReference type="EMBL" id="ML220113">
    <property type="protein sequence ID" value="TGZ83489.1"/>
    <property type="molecule type" value="Genomic_DNA"/>
</dbReference>
<evidence type="ECO:0000313" key="2">
    <source>
        <dbReference type="EMBL" id="TGZ83489.1"/>
    </source>
</evidence>
<dbReference type="PANTHER" id="PTHR43591">
    <property type="entry name" value="METHYLTRANSFERASE"/>
    <property type="match status" value="1"/>
</dbReference>
<dbReference type="Gene3D" id="3.40.50.150">
    <property type="entry name" value="Vaccinia Virus protein VP39"/>
    <property type="match status" value="1"/>
</dbReference>
<keyword evidence="3" id="KW-1185">Reference proteome</keyword>